<feature type="region of interest" description="Disordered" evidence="1">
    <location>
        <begin position="51"/>
        <end position="113"/>
    </location>
</feature>
<organism evidence="4 5">
    <name type="scientific">Rugamonas apoptosis</name>
    <dbReference type="NCBI Taxonomy" id="2758570"/>
    <lineage>
        <taxon>Bacteria</taxon>
        <taxon>Pseudomonadati</taxon>
        <taxon>Pseudomonadota</taxon>
        <taxon>Betaproteobacteria</taxon>
        <taxon>Burkholderiales</taxon>
        <taxon>Oxalobacteraceae</taxon>
        <taxon>Telluria group</taxon>
        <taxon>Rugamonas</taxon>
    </lineage>
</organism>
<dbReference type="AlphaFoldDB" id="A0A7W2FCM3"/>
<dbReference type="RefSeq" id="WP_182155578.1">
    <property type="nucleotide sequence ID" value="NZ_JACEZU010000010.1"/>
</dbReference>
<proteinExistence type="predicted"/>
<feature type="chain" id="PRO_5031545976" evidence="2">
    <location>
        <begin position="19"/>
        <end position="165"/>
    </location>
</feature>
<feature type="domain" description="DUF4124" evidence="3">
    <location>
        <begin position="8"/>
        <end position="58"/>
    </location>
</feature>
<feature type="compositionally biased region" description="Basic and acidic residues" evidence="1">
    <location>
        <begin position="59"/>
        <end position="90"/>
    </location>
</feature>
<comment type="caution">
    <text evidence="4">The sequence shown here is derived from an EMBL/GenBank/DDBJ whole genome shotgun (WGS) entry which is preliminary data.</text>
</comment>
<accession>A0A7W2FCM3</accession>
<evidence type="ECO:0000256" key="2">
    <source>
        <dbReference type="SAM" id="SignalP"/>
    </source>
</evidence>
<dbReference type="Proteomes" id="UP000573499">
    <property type="component" value="Unassembled WGS sequence"/>
</dbReference>
<dbReference type="Pfam" id="PF13511">
    <property type="entry name" value="DUF4124"/>
    <property type="match status" value="1"/>
</dbReference>
<dbReference type="EMBL" id="JACEZU010000010">
    <property type="protein sequence ID" value="MBA5689210.1"/>
    <property type="molecule type" value="Genomic_DNA"/>
</dbReference>
<feature type="compositionally biased region" description="Polar residues" evidence="1">
    <location>
        <begin position="96"/>
        <end position="106"/>
    </location>
</feature>
<dbReference type="InterPro" id="IPR025392">
    <property type="entry name" value="DUF4124"/>
</dbReference>
<evidence type="ECO:0000256" key="1">
    <source>
        <dbReference type="SAM" id="MobiDB-lite"/>
    </source>
</evidence>
<evidence type="ECO:0000313" key="4">
    <source>
        <dbReference type="EMBL" id="MBA5689210.1"/>
    </source>
</evidence>
<name>A0A7W2FCM3_9BURK</name>
<gene>
    <name evidence="4" type="ORF">H3H39_19390</name>
</gene>
<keyword evidence="5" id="KW-1185">Reference proteome</keyword>
<feature type="signal peptide" evidence="2">
    <location>
        <begin position="1"/>
        <end position="18"/>
    </location>
</feature>
<protein>
    <submittedName>
        <fullName evidence="4">DUF4124 domain-containing protein</fullName>
    </submittedName>
</protein>
<sequence>MKTFLPFVLALIVLPGQAQVYKWTDANGHVQYSDHPQDGADAKLLSVARAEAAPAASNDDWRERERVSRQNRARQADIERRAAARQEAAKAEQAPFNPSANRSNKPMTDEEVCRRDRQQIEFAEQTKHLAISHGSGAPVLLTEAQRQEVIRERKGNHALTCGGGR</sequence>
<reference evidence="4 5" key="1">
    <citation type="submission" date="2020-07" db="EMBL/GenBank/DDBJ databases">
        <title>Novel species isolated from subtropical streams in China.</title>
        <authorList>
            <person name="Lu H."/>
        </authorList>
    </citation>
    <scope>NUCLEOTIDE SEQUENCE [LARGE SCALE GENOMIC DNA]</scope>
    <source>
        <strain evidence="4 5">LX47W</strain>
    </source>
</reference>
<evidence type="ECO:0000259" key="3">
    <source>
        <dbReference type="Pfam" id="PF13511"/>
    </source>
</evidence>
<keyword evidence="2" id="KW-0732">Signal</keyword>
<evidence type="ECO:0000313" key="5">
    <source>
        <dbReference type="Proteomes" id="UP000573499"/>
    </source>
</evidence>